<evidence type="ECO:0000313" key="4">
    <source>
        <dbReference type="EMBL" id="TQM58561.1"/>
    </source>
</evidence>
<dbReference type="EMBL" id="VFPM01000003">
    <property type="protein sequence ID" value="TQM58561.1"/>
    <property type="molecule type" value="Genomic_DNA"/>
</dbReference>
<evidence type="ECO:0000256" key="1">
    <source>
        <dbReference type="SAM" id="MobiDB-lite"/>
    </source>
</evidence>
<dbReference type="AlphaFoldDB" id="A0A543HJN2"/>
<keyword evidence="2" id="KW-0472">Membrane</keyword>
<evidence type="ECO:0000256" key="2">
    <source>
        <dbReference type="SAM" id="Phobius"/>
    </source>
</evidence>
<gene>
    <name evidence="4" type="ORF">FBY41_3930</name>
</gene>
<keyword evidence="2" id="KW-0812">Transmembrane</keyword>
<protein>
    <submittedName>
        <fullName evidence="4">Uncharacterized protein DUF4129</fullName>
    </submittedName>
</protein>
<evidence type="ECO:0000313" key="5">
    <source>
        <dbReference type="Proteomes" id="UP000316747"/>
    </source>
</evidence>
<comment type="caution">
    <text evidence="4">The sequence shown here is derived from an EMBL/GenBank/DDBJ whole genome shotgun (WGS) entry which is preliminary data.</text>
</comment>
<dbReference type="InterPro" id="IPR025403">
    <property type="entry name" value="TgpA-like_C"/>
</dbReference>
<accession>A0A543HJN2</accession>
<evidence type="ECO:0000259" key="3">
    <source>
        <dbReference type="Pfam" id="PF13559"/>
    </source>
</evidence>
<feature type="region of interest" description="Disordered" evidence="1">
    <location>
        <begin position="227"/>
        <end position="260"/>
    </location>
</feature>
<keyword evidence="2" id="KW-1133">Transmembrane helix</keyword>
<organism evidence="4 5">
    <name type="scientific">Humibacillus xanthopallidus</name>
    <dbReference type="NCBI Taxonomy" id="412689"/>
    <lineage>
        <taxon>Bacteria</taxon>
        <taxon>Bacillati</taxon>
        <taxon>Actinomycetota</taxon>
        <taxon>Actinomycetes</taxon>
        <taxon>Micrococcales</taxon>
        <taxon>Intrasporangiaceae</taxon>
        <taxon>Humibacillus</taxon>
    </lineage>
</organism>
<proteinExistence type="predicted"/>
<feature type="domain" description="Protein-glutamine gamma-glutamyltransferase-like C-terminal" evidence="3">
    <location>
        <begin position="141"/>
        <end position="206"/>
    </location>
</feature>
<sequence length="260" mass="27034">MLAVGCGIVVMAALVVAAVARPVALLARPDAALPPPPAPTVPQSLLPTPTARSTAGEGQFTPSDPSPFLVALVQIVLVLTAVIVLAVLIRILISLWRRPRITLHEDPSFQIPDVPVELLRTAEQRVTLLRTGAPRNAIVAAWLDLETSVAAIGLPRDPAETSTEFTGRVIGTLEVDRLRLGDLAALYREARFSVHELGESHRERALLDLETLHADLTLIAEGARMARAASDGGAGPHAPGPGAPGAPGSPGAPGNRGGAT</sequence>
<dbReference type="Proteomes" id="UP000316747">
    <property type="component" value="Unassembled WGS sequence"/>
</dbReference>
<name>A0A543HJN2_9MICO</name>
<keyword evidence="5" id="KW-1185">Reference proteome</keyword>
<feature type="transmembrane region" description="Helical" evidence="2">
    <location>
        <begin position="68"/>
        <end position="93"/>
    </location>
</feature>
<feature type="region of interest" description="Disordered" evidence="1">
    <location>
        <begin position="36"/>
        <end position="61"/>
    </location>
</feature>
<reference evidence="4 5" key="1">
    <citation type="submission" date="2019-06" db="EMBL/GenBank/DDBJ databases">
        <title>Genome sequencing of plant associated microbes to promote plant fitness in Sorghum bicolor and Oryza sativa.</title>
        <authorList>
            <person name="Coleman-Derr D."/>
        </authorList>
    </citation>
    <scope>NUCLEOTIDE SEQUENCE [LARGE SCALE GENOMIC DNA]</scope>
    <source>
        <strain evidence="4 5">KV-663</strain>
    </source>
</reference>
<dbReference type="Pfam" id="PF13559">
    <property type="entry name" value="DUF4129"/>
    <property type="match status" value="1"/>
</dbReference>